<dbReference type="RefSeq" id="WP_085936192.1">
    <property type="nucleotide sequence ID" value="NZ_FUWJ01000007.1"/>
</dbReference>
<feature type="transmembrane region" description="Helical" evidence="1">
    <location>
        <begin position="107"/>
        <end position="126"/>
    </location>
</feature>
<reference evidence="3" key="1">
    <citation type="submission" date="2017-02" db="EMBL/GenBank/DDBJ databases">
        <authorList>
            <person name="Varghese N."/>
            <person name="Submissions S."/>
        </authorList>
    </citation>
    <scope>NUCLEOTIDE SEQUENCE [LARGE SCALE GENOMIC DNA]</scope>
    <source>
        <strain evidence="3">ATCC 27094</strain>
    </source>
</reference>
<evidence type="ECO:0000256" key="1">
    <source>
        <dbReference type="SAM" id="Phobius"/>
    </source>
</evidence>
<proteinExistence type="predicted"/>
<name>A0A1T4SB37_9HYPH</name>
<accession>A0A1T4SB37</accession>
<dbReference type="STRING" id="225324.SAMN02745126_04535"/>
<keyword evidence="1" id="KW-0812">Transmembrane</keyword>
<dbReference type="Proteomes" id="UP000190092">
    <property type="component" value="Unassembled WGS sequence"/>
</dbReference>
<feature type="transmembrane region" description="Helical" evidence="1">
    <location>
        <begin position="27"/>
        <end position="60"/>
    </location>
</feature>
<evidence type="ECO:0000313" key="3">
    <source>
        <dbReference type="Proteomes" id="UP000190092"/>
    </source>
</evidence>
<keyword evidence="1" id="KW-0472">Membrane</keyword>
<dbReference type="EMBL" id="FUWJ01000007">
    <property type="protein sequence ID" value="SKA25530.1"/>
    <property type="molecule type" value="Genomic_DNA"/>
</dbReference>
<keyword evidence="1" id="KW-1133">Transmembrane helix</keyword>
<evidence type="ECO:0000313" key="2">
    <source>
        <dbReference type="EMBL" id="SKA25530.1"/>
    </source>
</evidence>
<dbReference type="AlphaFoldDB" id="A0A1T4SB37"/>
<organism evidence="2 3">
    <name type="scientific">Enhydrobacter aerosaccus</name>
    <dbReference type="NCBI Taxonomy" id="225324"/>
    <lineage>
        <taxon>Bacteria</taxon>
        <taxon>Pseudomonadati</taxon>
        <taxon>Pseudomonadota</taxon>
        <taxon>Alphaproteobacteria</taxon>
        <taxon>Hyphomicrobiales</taxon>
        <taxon>Enhydrobacter</taxon>
    </lineage>
</organism>
<protein>
    <submittedName>
        <fullName evidence="2">Mercuric ion transport protein</fullName>
    </submittedName>
</protein>
<sequence length="130" mass="13486">MADLHNTRAPIAPAEAGRDVAKTTFAAGAVLAAFGVASCCALPIALGALGISSAGLFAIAELVGPYQLYVLAAAVICLLGTVLLLWRQRRARACGVAGPCSRPVLDRFTYVTVVLAFGLLALTFWMEPPL</sequence>
<keyword evidence="3" id="KW-1185">Reference proteome</keyword>
<feature type="transmembrane region" description="Helical" evidence="1">
    <location>
        <begin position="66"/>
        <end position="86"/>
    </location>
</feature>
<gene>
    <name evidence="2" type="ORF">SAMN02745126_04535</name>
</gene>